<proteinExistence type="predicted"/>
<dbReference type="Proteomes" id="UP000257109">
    <property type="component" value="Unassembled WGS sequence"/>
</dbReference>
<feature type="non-terminal residue" evidence="2">
    <location>
        <position position="1"/>
    </location>
</feature>
<keyword evidence="3" id="KW-1185">Reference proteome</keyword>
<sequence length="199" mass="22869">MEESPKFPRTKTMRGKERKISKEPSHGKISTKRSFGKELARTTKSPLPVRRPSGVSSPYIPSSRELIWQWKRISFNIHIRLFLGSVMSKRNSWHLCSLNKRSEGRFASFLFQEAHNSRVEVHSTVMTTVVALRLEFDVYVTSKVAVEAMRRIDLCMTKRINARLHIYVRQSGSTHDRGKFTCDFGSCYPLAPEHGGGRE</sequence>
<evidence type="ECO:0000313" key="3">
    <source>
        <dbReference type="Proteomes" id="UP000257109"/>
    </source>
</evidence>
<reference evidence="2" key="1">
    <citation type="submission" date="2018-05" db="EMBL/GenBank/DDBJ databases">
        <title>Draft genome of Mucuna pruriens seed.</title>
        <authorList>
            <person name="Nnadi N.E."/>
            <person name="Vos R."/>
            <person name="Hasami M.H."/>
            <person name="Devisetty U.K."/>
            <person name="Aguiy J.C."/>
        </authorList>
    </citation>
    <scope>NUCLEOTIDE SEQUENCE [LARGE SCALE GENOMIC DNA]</scope>
    <source>
        <strain evidence="2">JCA_2017</strain>
    </source>
</reference>
<evidence type="ECO:0000313" key="2">
    <source>
        <dbReference type="EMBL" id="RDX67788.1"/>
    </source>
</evidence>
<dbReference type="AlphaFoldDB" id="A0A371EP12"/>
<feature type="compositionally biased region" description="Basic and acidic residues" evidence="1">
    <location>
        <begin position="14"/>
        <end position="26"/>
    </location>
</feature>
<comment type="caution">
    <text evidence="2">The sequence shown here is derived from an EMBL/GenBank/DDBJ whole genome shotgun (WGS) entry which is preliminary data.</text>
</comment>
<protein>
    <submittedName>
        <fullName evidence="2">Uncharacterized protein</fullName>
    </submittedName>
</protein>
<dbReference type="EMBL" id="QJKJ01012842">
    <property type="protein sequence ID" value="RDX67788.1"/>
    <property type="molecule type" value="Genomic_DNA"/>
</dbReference>
<feature type="region of interest" description="Disordered" evidence="1">
    <location>
        <begin position="1"/>
        <end position="55"/>
    </location>
</feature>
<organism evidence="2 3">
    <name type="scientific">Mucuna pruriens</name>
    <name type="common">Velvet bean</name>
    <name type="synonym">Dolichos pruriens</name>
    <dbReference type="NCBI Taxonomy" id="157652"/>
    <lineage>
        <taxon>Eukaryota</taxon>
        <taxon>Viridiplantae</taxon>
        <taxon>Streptophyta</taxon>
        <taxon>Embryophyta</taxon>
        <taxon>Tracheophyta</taxon>
        <taxon>Spermatophyta</taxon>
        <taxon>Magnoliopsida</taxon>
        <taxon>eudicotyledons</taxon>
        <taxon>Gunneridae</taxon>
        <taxon>Pentapetalae</taxon>
        <taxon>rosids</taxon>
        <taxon>fabids</taxon>
        <taxon>Fabales</taxon>
        <taxon>Fabaceae</taxon>
        <taxon>Papilionoideae</taxon>
        <taxon>50 kb inversion clade</taxon>
        <taxon>NPAAA clade</taxon>
        <taxon>indigoferoid/millettioid clade</taxon>
        <taxon>Phaseoleae</taxon>
        <taxon>Mucuna</taxon>
    </lineage>
</organism>
<evidence type="ECO:0000256" key="1">
    <source>
        <dbReference type="SAM" id="MobiDB-lite"/>
    </source>
</evidence>
<accession>A0A371EP12</accession>
<name>A0A371EP12_MUCPR</name>
<gene>
    <name evidence="2" type="ORF">CR513_53293</name>
</gene>
<dbReference type="OrthoDB" id="775261at2759"/>